<protein>
    <submittedName>
        <fullName evidence="6">XRN 5'-3' exonuclease</fullName>
    </submittedName>
</protein>
<dbReference type="InterPro" id="IPR004859">
    <property type="entry name" value="Xrn1_N"/>
</dbReference>
<organism evidence="6">
    <name type="scientific">Pithovirus LCPAC103</name>
    <dbReference type="NCBI Taxonomy" id="2506588"/>
    <lineage>
        <taxon>Viruses</taxon>
        <taxon>Pithoviruses</taxon>
    </lineage>
</organism>
<evidence type="ECO:0000256" key="1">
    <source>
        <dbReference type="ARBA" id="ARBA00022722"/>
    </source>
</evidence>
<name>A0A481Z6L0_9VIRU</name>
<dbReference type="InterPro" id="IPR027073">
    <property type="entry name" value="5_3_exoribonuclease"/>
</dbReference>
<dbReference type="Pfam" id="PF03159">
    <property type="entry name" value="XRN_N"/>
    <property type="match status" value="1"/>
</dbReference>
<keyword evidence="1" id="KW-0540">Nuclease</keyword>
<dbReference type="EMBL" id="MK500479">
    <property type="protein sequence ID" value="QBK90361.1"/>
    <property type="molecule type" value="Genomic_DNA"/>
</dbReference>
<reference evidence="6" key="1">
    <citation type="journal article" date="2019" name="MBio">
        <title>Virus Genomes from Deep Sea Sediments Expand the Ocean Megavirome and Support Independent Origins of Viral Gigantism.</title>
        <authorList>
            <person name="Backstrom D."/>
            <person name="Yutin N."/>
            <person name="Jorgensen S.L."/>
            <person name="Dharamshi J."/>
            <person name="Homa F."/>
            <person name="Zaremba-Niedwiedzka K."/>
            <person name="Spang A."/>
            <person name="Wolf Y.I."/>
            <person name="Koonin E.V."/>
            <person name="Ettema T.J."/>
        </authorList>
    </citation>
    <scope>NUCLEOTIDE SEQUENCE</scope>
</reference>
<dbReference type="PANTHER" id="PTHR12341">
    <property type="entry name" value="5'-&gt;3' EXORIBONUCLEASE"/>
    <property type="match status" value="1"/>
</dbReference>
<evidence type="ECO:0000259" key="5">
    <source>
        <dbReference type="Pfam" id="PF17846"/>
    </source>
</evidence>
<evidence type="ECO:0000256" key="2">
    <source>
        <dbReference type="ARBA" id="ARBA00022801"/>
    </source>
</evidence>
<proteinExistence type="predicted"/>
<dbReference type="Gene3D" id="1.25.40.1050">
    <property type="match status" value="1"/>
</dbReference>
<evidence type="ECO:0000256" key="3">
    <source>
        <dbReference type="ARBA" id="ARBA00022839"/>
    </source>
</evidence>
<dbReference type="InterPro" id="IPR041412">
    <property type="entry name" value="Xrn1_helical"/>
</dbReference>
<evidence type="ECO:0000313" key="6">
    <source>
        <dbReference type="EMBL" id="QBK90361.1"/>
    </source>
</evidence>
<gene>
    <name evidence="6" type="ORF">LCPAC103_00420</name>
</gene>
<feature type="domain" description="Xrn1 helical" evidence="5">
    <location>
        <begin position="239"/>
        <end position="306"/>
    </location>
</feature>
<keyword evidence="3 6" id="KW-0269">Exonuclease</keyword>
<dbReference type="PANTHER" id="PTHR12341:SF75">
    <property type="entry name" value="EXONUCLEASE XRNA, PUTATIVE-RELATED"/>
    <property type="match status" value="1"/>
</dbReference>
<accession>A0A481Z6L0</accession>
<dbReference type="GO" id="GO:0004534">
    <property type="term" value="F:5'-3' RNA exonuclease activity"/>
    <property type="evidence" value="ECO:0007669"/>
    <property type="project" value="TreeGrafter"/>
</dbReference>
<feature type="domain" description="Xrn1 helical" evidence="5">
    <location>
        <begin position="381"/>
        <end position="527"/>
    </location>
</feature>
<sequence length="591" mass="67797">MNGEIWKAAGKVYGNTEDERFNEQRRQEIERMGLKTRAQTLENLHIELVINQIFAHINWARPRYFVILAIDGVAPDAKINQQRQRRYRAAAESRFKGYFNSNSISPGTRFMMELDKAIIERLGGEAGGEEGRRPSAFREGNWLPPVIIYSSHMSPGEGEHKILDFLRNPDLKLVTPATNKGGNIFYGLDADLVLLSLISPIRNIFLYREQEGRRGTQMIRIELLKQKLRERHRKTSKTVLTDFVLMSFLVGNDFLPHQPSLATIARGMDTLIDIYARLNISLTTSKGFIHWKNFSAFIRLLAKREPKLLVNEYGMRKLFPSPLLNASVRVDPTSGANVIDMSDFRHYWYYNMSIGNPNDLEYLKTLGIELELPYSQAKLSSLCFEYLKTLSWNLQYYLKGFGKINARWFYPHQHTPLLMDVAQILSKQLSAPDSGDYIDRLNGEVLNTPSFKTNPLNVVHQLLAIMPPSSVDLVPVEVRPLMMPSSILGDMYPIRFVVERYDVSEDWMGDILIPFFNAGRISRAVDETATFTAKAVEKYTSVPALRFVYKDIAIAPKEQLPKKTKKVPRTKQGLLPRIQRVVLWKQNKLPL</sequence>
<evidence type="ECO:0000259" key="4">
    <source>
        <dbReference type="Pfam" id="PF03159"/>
    </source>
</evidence>
<feature type="domain" description="Xrn1 N-terminal" evidence="4">
    <location>
        <begin position="37"/>
        <end position="210"/>
    </location>
</feature>
<keyword evidence="2" id="KW-0378">Hydrolase</keyword>
<dbReference type="GO" id="GO:0000956">
    <property type="term" value="P:nuclear-transcribed mRNA catabolic process"/>
    <property type="evidence" value="ECO:0007669"/>
    <property type="project" value="TreeGrafter"/>
</dbReference>
<dbReference type="Pfam" id="PF17846">
    <property type="entry name" value="XRN_M"/>
    <property type="match status" value="2"/>
</dbReference>
<dbReference type="GO" id="GO:0003723">
    <property type="term" value="F:RNA binding"/>
    <property type="evidence" value="ECO:0007669"/>
    <property type="project" value="TreeGrafter"/>
</dbReference>
<dbReference type="Gene3D" id="3.40.50.12390">
    <property type="match status" value="1"/>
</dbReference>